<dbReference type="AlphaFoldDB" id="A0A0D7BBW0"/>
<name>A0A0D7BBW0_9AGAR</name>
<gene>
    <name evidence="3" type="ORF">CYLTODRAFT_491014</name>
</gene>
<feature type="domain" description="Fungal-type protein kinase" evidence="2">
    <location>
        <begin position="371"/>
        <end position="632"/>
    </location>
</feature>
<feature type="compositionally biased region" description="Basic and acidic residues" evidence="1">
    <location>
        <begin position="151"/>
        <end position="165"/>
    </location>
</feature>
<dbReference type="Gene3D" id="1.10.510.10">
    <property type="entry name" value="Transferase(Phosphotransferase) domain 1"/>
    <property type="match status" value="1"/>
</dbReference>
<dbReference type="SUPFAM" id="SSF56112">
    <property type="entry name" value="Protein kinase-like (PK-like)"/>
    <property type="match status" value="1"/>
</dbReference>
<accession>A0A0D7BBW0</accession>
<organism evidence="3 4">
    <name type="scientific">Cylindrobasidium torrendii FP15055 ss-10</name>
    <dbReference type="NCBI Taxonomy" id="1314674"/>
    <lineage>
        <taxon>Eukaryota</taxon>
        <taxon>Fungi</taxon>
        <taxon>Dikarya</taxon>
        <taxon>Basidiomycota</taxon>
        <taxon>Agaricomycotina</taxon>
        <taxon>Agaricomycetes</taxon>
        <taxon>Agaricomycetidae</taxon>
        <taxon>Agaricales</taxon>
        <taxon>Marasmiineae</taxon>
        <taxon>Physalacriaceae</taxon>
        <taxon>Cylindrobasidium</taxon>
    </lineage>
</organism>
<protein>
    <recommendedName>
        <fullName evidence="2">Fungal-type protein kinase domain-containing protein</fullName>
    </recommendedName>
</protein>
<evidence type="ECO:0000259" key="2">
    <source>
        <dbReference type="Pfam" id="PF17667"/>
    </source>
</evidence>
<dbReference type="Pfam" id="PF17667">
    <property type="entry name" value="Pkinase_fungal"/>
    <property type="match status" value="1"/>
</dbReference>
<reference evidence="3 4" key="1">
    <citation type="journal article" date="2015" name="Fungal Genet. Biol.">
        <title>Evolution of novel wood decay mechanisms in Agaricales revealed by the genome sequences of Fistulina hepatica and Cylindrobasidium torrendii.</title>
        <authorList>
            <person name="Floudas D."/>
            <person name="Held B.W."/>
            <person name="Riley R."/>
            <person name="Nagy L.G."/>
            <person name="Koehler G."/>
            <person name="Ransdell A.S."/>
            <person name="Younus H."/>
            <person name="Chow J."/>
            <person name="Chiniquy J."/>
            <person name="Lipzen A."/>
            <person name="Tritt A."/>
            <person name="Sun H."/>
            <person name="Haridas S."/>
            <person name="LaButti K."/>
            <person name="Ohm R.A."/>
            <person name="Kues U."/>
            <person name="Blanchette R.A."/>
            <person name="Grigoriev I.V."/>
            <person name="Minto R.E."/>
            <person name="Hibbett D.S."/>
        </authorList>
    </citation>
    <scope>NUCLEOTIDE SEQUENCE [LARGE SCALE GENOMIC DNA]</scope>
    <source>
        <strain evidence="3 4">FP15055 ss-10</strain>
    </source>
</reference>
<dbReference type="InterPro" id="IPR040976">
    <property type="entry name" value="Pkinase_fungal"/>
</dbReference>
<keyword evidence="4" id="KW-1185">Reference proteome</keyword>
<dbReference type="Proteomes" id="UP000054007">
    <property type="component" value="Unassembled WGS sequence"/>
</dbReference>
<evidence type="ECO:0000313" key="3">
    <source>
        <dbReference type="EMBL" id="KIY66996.1"/>
    </source>
</evidence>
<dbReference type="InterPro" id="IPR011009">
    <property type="entry name" value="Kinase-like_dom_sf"/>
</dbReference>
<feature type="region of interest" description="Disordered" evidence="1">
    <location>
        <begin position="146"/>
        <end position="173"/>
    </location>
</feature>
<feature type="region of interest" description="Disordered" evidence="1">
    <location>
        <begin position="436"/>
        <end position="462"/>
    </location>
</feature>
<sequence length="735" mass="81547">MSDDHRTKTPANEIFMNIDVEDTSLVGFVDMLQAIWKKGRYGDKGAFDIFREESIALLTRGNLLSTLKEALTPYCNASVEQERCASLAKALNTIILASVTSDASPPTEIVFVQNSHTVAASDANNSANQLKPDIVGVDVSHLRSKLSSQYPKRESRKPKELKEPPDLNSGSSYSQCLEEASKWNPRQSWVAWPDVLISVDLKKRMKNMTGHYENITFNDSANFSPTVGPPSRNNIHQLTLDSPTKATGLVVSSSEGSLKRKTSPINFEASSVKKSRTDEEDERQMAFYGLERLRCRPLIAHSIVILFSDGNVSIKWYDPEGAILTHLANFFDNVELLVTLTRLLQKFDASMWGDYNGLVNTGYNKGTPSDLKRPYAIKGRHTIGCPVQKDGDEREYWLKASLTFPETARKAEADFITEARAAAIHGSRVSASVNVIPPDAASSPRGGATVQDDTTERSSADGGATATFQASWVLDHIPEVIASGEVQETNTSIIRNALSIKTYPRVLRWMITPLCIPFNALYMPNPDAFYKCFWELIRCHYILWVFLGVAHGDISVANLMIQKDGGKVILGDFDLAGVIEEGKHSPERQGHQRTGTKPFMSERLLGVFDVDNPPGRTYGDDLESFCHCLLWLILVDGFPADVRAGSPGTITLKRNLLKNAVVGAPDAVFPCPALWPGFGQFQSVIKKWYTAILTLKLKGWMDEAIDFPTPEIETLLNHVKDTKQYPLDDSKIWVN</sequence>
<evidence type="ECO:0000256" key="1">
    <source>
        <dbReference type="SAM" id="MobiDB-lite"/>
    </source>
</evidence>
<dbReference type="EMBL" id="KN880538">
    <property type="protein sequence ID" value="KIY66996.1"/>
    <property type="molecule type" value="Genomic_DNA"/>
</dbReference>
<proteinExistence type="predicted"/>
<evidence type="ECO:0000313" key="4">
    <source>
        <dbReference type="Proteomes" id="UP000054007"/>
    </source>
</evidence>
<dbReference type="OrthoDB" id="2747778at2759"/>